<evidence type="ECO:0000256" key="6">
    <source>
        <dbReference type="ARBA" id="ARBA00023242"/>
    </source>
</evidence>
<dbReference type="InterPro" id="IPR009072">
    <property type="entry name" value="Histone-fold"/>
</dbReference>
<dbReference type="PANTHER" id="PTHR10484">
    <property type="entry name" value="HISTONE H4"/>
    <property type="match status" value="1"/>
</dbReference>
<reference evidence="12 13" key="1">
    <citation type="submission" date="2020-08" db="EMBL/GenBank/DDBJ databases">
        <title>Plant Genome Project.</title>
        <authorList>
            <person name="Zhang R.-G."/>
        </authorList>
    </citation>
    <scope>NUCLEOTIDE SEQUENCE [LARGE SCALE GENOMIC DNA]</scope>
    <source>
        <tissue evidence="12">Rhizome</tissue>
    </source>
</reference>
<dbReference type="GO" id="GO:0008270">
    <property type="term" value="F:zinc ion binding"/>
    <property type="evidence" value="ECO:0007669"/>
    <property type="project" value="UniProtKB-KW"/>
</dbReference>
<keyword evidence="5 9" id="KW-0238">DNA-binding</keyword>
<dbReference type="AlphaFoldDB" id="A0A8J5L5H5"/>
<keyword evidence="4 9" id="KW-0158">Chromosome</keyword>
<comment type="caution">
    <text evidence="12">The sequence shown here is derived from an EMBL/GenBank/DDBJ whole genome shotgun (WGS) entry which is preliminary data.</text>
</comment>
<gene>
    <name evidence="12" type="ORF">ZIOFF_041644</name>
</gene>
<keyword evidence="8" id="KW-0479">Metal-binding</keyword>
<evidence type="ECO:0000256" key="10">
    <source>
        <dbReference type="SAM" id="MobiDB-lite"/>
    </source>
</evidence>
<comment type="function">
    <text evidence="9">Core component of nucleosome. Nucleosomes wrap and compact DNA into chromatin, limiting DNA accessibility to the cellular machineries which require DNA as a template. Histones thereby play a central role in transcription regulation, DNA repair, DNA replication and chromosomal stability. DNA accessibility is regulated via a complex set of post-translational modifications of histones, also called histone code, and nucleosome remodeling.</text>
</comment>
<dbReference type="GO" id="GO:0046982">
    <property type="term" value="F:protein heterodimerization activity"/>
    <property type="evidence" value="ECO:0007669"/>
    <property type="project" value="InterPro"/>
</dbReference>
<dbReference type="PRINTS" id="PR00623">
    <property type="entry name" value="HISTONEH4"/>
</dbReference>
<keyword evidence="8" id="KW-0863">Zinc-finger</keyword>
<dbReference type="GO" id="GO:0030527">
    <property type="term" value="F:structural constituent of chromatin"/>
    <property type="evidence" value="ECO:0007669"/>
    <property type="project" value="InterPro"/>
</dbReference>
<keyword evidence="7 9" id="KW-0544">Nucleosome core</keyword>
<evidence type="ECO:0000313" key="13">
    <source>
        <dbReference type="Proteomes" id="UP000734854"/>
    </source>
</evidence>
<keyword evidence="6 9" id="KW-0539">Nucleus</keyword>
<accession>A0A8J5L5H5</accession>
<dbReference type="InterPro" id="IPR001951">
    <property type="entry name" value="Histone_H4"/>
</dbReference>
<dbReference type="CDD" id="cd22912">
    <property type="entry name" value="HFD_H4"/>
    <property type="match status" value="1"/>
</dbReference>
<comment type="subunit">
    <text evidence="9">The nucleosome is a histone octamer containing two molecules each of H2A, H2B, H3 and H4 assembled in one H3-H4 heterotetramer and two H2A-H2B heterodimers. The octamer wraps approximately 147 bp of DNA.</text>
</comment>
<dbReference type="PROSITE" id="PS50158">
    <property type="entry name" value="ZF_CCHC"/>
    <property type="match status" value="1"/>
</dbReference>
<evidence type="ECO:0000256" key="4">
    <source>
        <dbReference type="ARBA" id="ARBA00022454"/>
    </source>
</evidence>
<feature type="domain" description="CCHC-type" evidence="11">
    <location>
        <begin position="154"/>
        <end position="169"/>
    </location>
</feature>
<evidence type="ECO:0000259" key="11">
    <source>
        <dbReference type="PROSITE" id="PS50158"/>
    </source>
</evidence>
<dbReference type="EMBL" id="JACMSC010000011">
    <property type="protein sequence ID" value="KAG6501761.1"/>
    <property type="molecule type" value="Genomic_DNA"/>
</dbReference>
<comment type="similarity">
    <text evidence="3 9">Belongs to the histone H4 family.</text>
</comment>
<evidence type="ECO:0000256" key="1">
    <source>
        <dbReference type="ARBA" id="ARBA00004123"/>
    </source>
</evidence>
<dbReference type="GO" id="GO:0000786">
    <property type="term" value="C:nucleosome"/>
    <property type="evidence" value="ECO:0007669"/>
    <property type="project" value="UniProtKB-KW"/>
</dbReference>
<dbReference type="SMART" id="SM00343">
    <property type="entry name" value="ZnF_C2HC"/>
    <property type="match status" value="1"/>
</dbReference>
<dbReference type="SMART" id="SM00417">
    <property type="entry name" value="H4"/>
    <property type="match status" value="1"/>
</dbReference>
<evidence type="ECO:0000256" key="8">
    <source>
        <dbReference type="PROSITE-ProRule" id="PRU00047"/>
    </source>
</evidence>
<evidence type="ECO:0000256" key="5">
    <source>
        <dbReference type="ARBA" id="ARBA00023125"/>
    </source>
</evidence>
<evidence type="ECO:0000256" key="2">
    <source>
        <dbReference type="ARBA" id="ARBA00004286"/>
    </source>
</evidence>
<evidence type="ECO:0000256" key="9">
    <source>
        <dbReference type="RuleBase" id="RU000528"/>
    </source>
</evidence>
<feature type="region of interest" description="Disordered" evidence="10">
    <location>
        <begin position="102"/>
        <end position="126"/>
    </location>
</feature>
<dbReference type="Proteomes" id="UP000734854">
    <property type="component" value="Unassembled WGS sequence"/>
</dbReference>
<evidence type="ECO:0000256" key="7">
    <source>
        <dbReference type="ARBA" id="ARBA00023269"/>
    </source>
</evidence>
<dbReference type="SUPFAM" id="SSF47113">
    <property type="entry name" value="Histone-fold"/>
    <property type="match status" value="1"/>
</dbReference>
<dbReference type="GO" id="GO:0005634">
    <property type="term" value="C:nucleus"/>
    <property type="evidence" value="ECO:0007669"/>
    <property type="project" value="UniProtKB-SubCell"/>
</dbReference>
<sequence>MHYTYRDGKSACGVKGCLSDIRAQIKREFRNLRQGDMFVAEYVKKFDRGCHFAPLIADNSAEKLQHFLDDLSPAIRRDVLMSDPTDYAIALRKAFRLEQTLRSQGTAKPAVKPSGSGKPQGQQASKPAMQLEKPTCQTCRCQHVGKCLLGAEVCYKCKQPNHLSFDCPQLRRPVTGRVYVMQTEEANPDTTLITRITSEGLTESLLVTIPSGEELSTASTVQNLEMVLQGHTMAVQLRPLGGEPFTFVATKNLRKPRLISFLQERKLIDSGCLSFLASITVTTTQDGPSIPNVEVVRDYADILPYDNMHWVAACARPVSLFESYMLFLGSASYSTSMSSVTPLVSSPTPVSFTLRQRPALPTTAATAPLHGTIFSQGGKDHALDLFLVAAPLHSFRASSPLQSKGGSGNVTTREGIQQGCVLWIQNSILWGLRLVLAALQSATPTPISSSLCSSIKRGCEFSEVDFQQPTLFTAIDCSIPRRCLKEGREVRGWARAERHCKMLRDNNQCITKPLVQHLARRGGVKHSSGLIYEKTRGVLKNLIHDTVTCMEHTRRKIVNAMDIVYALKRQGRTLYDFGG</sequence>
<comment type="subcellular location">
    <subcellularLocation>
        <location evidence="2">Chromosome</location>
    </subcellularLocation>
    <subcellularLocation>
        <location evidence="1">Nucleus</location>
    </subcellularLocation>
</comment>
<name>A0A8J5L5H5_ZINOF</name>
<dbReference type="GO" id="GO:0003677">
    <property type="term" value="F:DNA binding"/>
    <property type="evidence" value="ECO:0007669"/>
    <property type="project" value="UniProtKB-KW"/>
</dbReference>
<keyword evidence="8" id="KW-0862">Zinc</keyword>
<dbReference type="InterPro" id="IPR001878">
    <property type="entry name" value="Znf_CCHC"/>
</dbReference>
<keyword evidence="13" id="KW-1185">Reference proteome</keyword>
<evidence type="ECO:0000313" key="12">
    <source>
        <dbReference type="EMBL" id="KAG6501761.1"/>
    </source>
</evidence>
<organism evidence="12 13">
    <name type="scientific">Zingiber officinale</name>
    <name type="common">Ginger</name>
    <name type="synonym">Amomum zingiber</name>
    <dbReference type="NCBI Taxonomy" id="94328"/>
    <lineage>
        <taxon>Eukaryota</taxon>
        <taxon>Viridiplantae</taxon>
        <taxon>Streptophyta</taxon>
        <taxon>Embryophyta</taxon>
        <taxon>Tracheophyta</taxon>
        <taxon>Spermatophyta</taxon>
        <taxon>Magnoliopsida</taxon>
        <taxon>Liliopsida</taxon>
        <taxon>Zingiberales</taxon>
        <taxon>Zingiberaceae</taxon>
        <taxon>Zingiber</taxon>
    </lineage>
</organism>
<proteinExistence type="inferred from homology"/>
<evidence type="ECO:0000256" key="3">
    <source>
        <dbReference type="ARBA" id="ARBA00006564"/>
    </source>
</evidence>
<protein>
    <recommendedName>
        <fullName evidence="9">Histone H4</fullName>
    </recommendedName>
</protein>
<dbReference type="Pfam" id="PF00098">
    <property type="entry name" value="zf-CCHC"/>
    <property type="match status" value="1"/>
</dbReference>
<dbReference type="Gene3D" id="1.10.20.10">
    <property type="entry name" value="Histone, subunit A"/>
    <property type="match status" value="1"/>
</dbReference>